<reference evidence="6" key="2">
    <citation type="journal article" date="2019" name="Curr. Biol.">
        <title>Chromatin organization in early land plants reveals an ancestral association between H3K27me3, transposons, and constitutive heterochromatin.</title>
        <authorList>
            <person name="Montgomery S.A."/>
            <person name="Tanizawa Y."/>
            <person name="Galik B."/>
            <person name="Wang N."/>
            <person name="Ito T."/>
            <person name="Mochizuki T."/>
            <person name="Akimcheva S."/>
            <person name="Bowman J."/>
            <person name="Cognat V."/>
            <person name="Drouard L."/>
            <person name="Ekker H."/>
            <person name="Houng S."/>
            <person name="Kohchi T."/>
            <person name="Lin S."/>
            <person name="Liu L.D."/>
            <person name="Nakamura Y."/>
            <person name="Valeeva L.R."/>
            <person name="Shakirov E.V."/>
            <person name="Shippen D.E."/>
            <person name="Wei W."/>
            <person name="Yagura M."/>
            <person name="Yamaoka S."/>
            <person name="Yamato K.T."/>
            <person name="Liu C."/>
            <person name="Berger F."/>
        </authorList>
    </citation>
    <scope>NUCLEOTIDE SEQUENCE [LARGE SCALE GENOMIC DNA]</scope>
    <source>
        <strain evidence="6">Tak-1</strain>
    </source>
</reference>
<feature type="compositionally biased region" description="Acidic residues" evidence="3">
    <location>
        <begin position="84"/>
        <end position="94"/>
    </location>
</feature>
<dbReference type="EMBL" id="LVLJ01002329">
    <property type="protein sequence ID" value="OAE25513.1"/>
    <property type="molecule type" value="Genomic_DNA"/>
</dbReference>
<dbReference type="Pfam" id="PF08164">
    <property type="entry name" value="TRAUB"/>
    <property type="match status" value="1"/>
</dbReference>
<organism evidence="7 8">
    <name type="scientific">Marchantia polymorpha subsp. ruderalis</name>
    <dbReference type="NCBI Taxonomy" id="1480154"/>
    <lineage>
        <taxon>Eukaryota</taxon>
        <taxon>Viridiplantae</taxon>
        <taxon>Streptophyta</taxon>
        <taxon>Embryophyta</taxon>
        <taxon>Marchantiophyta</taxon>
        <taxon>Marchantiopsida</taxon>
        <taxon>Marchantiidae</taxon>
        <taxon>Marchantiales</taxon>
        <taxon>Marchantiaceae</taxon>
        <taxon>Marchantia</taxon>
    </lineage>
</organism>
<feature type="compositionally biased region" description="Basic and acidic residues" evidence="3">
    <location>
        <begin position="95"/>
        <end position="106"/>
    </location>
</feature>
<evidence type="ECO:0000256" key="3">
    <source>
        <dbReference type="SAM" id="MobiDB-lite"/>
    </source>
</evidence>
<keyword evidence="8" id="KW-1185">Reference proteome</keyword>
<evidence type="ECO:0000259" key="5">
    <source>
        <dbReference type="Pfam" id="PF13339"/>
    </source>
</evidence>
<feature type="region of interest" description="Disordered" evidence="3">
    <location>
        <begin position="247"/>
        <end position="276"/>
    </location>
</feature>
<evidence type="ECO:0000256" key="1">
    <source>
        <dbReference type="ARBA" id="ARBA00008966"/>
    </source>
</evidence>
<dbReference type="Pfam" id="PF13339">
    <property type="entry name" value="AATF-Che1"/>
    <property type="match status" value="1"/>
</dbReference>
<dbReference type="Proteomes" id="UP000077202">
    <property type="component" value="Unassembled WGS sequence"/>
</dbReference>
<dbReference type="AlphaFoldDB" id="A0A176VYN3"/>
<dbReference type="PANTHER" id="PTHR15565:SF0">
    <property type="entry name" value="PROTEIN AATF"/>
    <property type="match status" value="1"/>
</dbReference>
<dbReference type="InterPro" id="IPR012617">
    <property type="entry name" value="AATF_C"/>
</dbReference>
<dbReference type="EMBL" id="AP019866">
    <property type="protein sequence ID" value="BBM96863.1"/>
    <property type="molecule type" value="Genomic_DNA"/>
</dbReference>
<dbReference type="InterPro" id="IPR039223">
    <property type="entry name" value="AATF/Bfr2"/>
</dbReference>
<feature type="coiled-coil region" evidence="2">
    <location>
        <begin position="127"/>
        <end position="154"/>
    </location>
</feature>
<feature type="domain" description="Apoptosis-antagonizing transcription factor C-terminal" evidence="4">
    <location>
        <begin position="384"/>
        <end position="459"/>
    </location>
</feature>
<dbReference type="InterPro" id="IPR025160">
    <property type="entry name" value="AATF"/>
</dbReference>
<evidence type="ECO:0000313" key="6">
    <source>
        <dbReference type="EMBL" id="BBM96863.1"/>
    </source>
</evidence>
<name>A0A176VYN3_MARPO</name>
<dbReference type="Proteomes" id="UP001162541">
    <property type="component" value="Chromosome 1"/>
</dbReference>
<evidence type="ECO:0000313" key="8">
    <source>
        <dbReference type="Proteomes" id="UP000077202"/>
    </source>
</evidence>
<comment type="similarity">
    <text evidence="1">Belongs to the AATF family.</text>
</comment>
<reference evidence="9" key="3">
    <citation type="journal article" date="2020" name="Curr. Biol.">
        <title>Chromatin organization in early land plants reveals an ancestral association between H3K27me3, transposons, and constitutive heterochromatin.</title>
        <authorList>
            <person name="Montgomery S.A."/>
            <person name="Tanizawa Y."/>
            <person name="Galik B."/>
            <person name="Wang N."/>
            <person name="Ito T."/>
            <person name="Mochizuki T."/>
            <person name="Akimcheva S."/>
            <person name="Bowman J.L."/>
            <person name="Cognat V."/>
            <person name="Marechal-Drouard L."/>
            <person name="Ekker H."/>
            <person name="Hong S.F."/>
            <person name="Kohchi T."/>
            <person name="Lin S.S."/>
            <person name="Liu L.D."/>
            <person name="Nakamura Y."/>
            <person name="Valeeva L.R."/>
            <person name="Shakirov E.V."/>
            <person name="Shippen D.E."/>
            <person name="Wei W.L."/>
            <person name="Yagura M."/>
            <person name="Yamaoka S."/>
            <person name="Yamato K.T."/>
            <person name="Liu C."/>
            <person name="Berger F."/>
        </authorList>
    </citation>
    <scope>NUCLEOTIDE SEQUENCE [LARGE SCALE GENOMIC DNA]</scope>
    <source>
        <strain evidence="9">Tak-1</strain>
    </source>
</reference>
<gene>
    <name evidence="7" type="ORF">AXG93_1543s1300</name>
    <name evidence="6" type="ORF">Mp_1g01250</name>
</gene>
<proteinExistence type="inferred from homology"/>
<evidence type="ECO:0000259" key="4">
    <source>
        <dbReference type="Pfam" id="PF08164"/>
    </source>
</evidence>
<evidence type="ECO:0000256" key="2">
    <source>
        <dbReference type="SAM" id="Coils"/>
    </source>
</evidence>
<feature type="region of interest" description="Disordered" evidence="3">
    <location>
        <begin position="1"/>
        <end position="119"/>
    </location>
</feature>
<protein>
    <submittedName>
        <fullName evidence="7">Uncharacterized protein</fullName>
    </submittedName>
</protein>
<feature type="domain" description="AATF leucine zipper-containing" evidence="5">
    <location>
        <begin position="164"/>
        <end position="300"/>
    </location>
</feature>
<feature type="compositionally biased region" description="Acidic residues" evidence="3">
    <location>
        <begin position="23"/>
        <end position="39"/>
    </location>
</feature>
<evidence type="ECO:0000313" key="7">
    <source>
        <dbReference type="EMBL" id="OAE25513.1"/>
    </source>
</evidence>
<dbReference type="PANTHER" id="PTHR15565">
    <property type="entry name" value="AATF PROTEIN APOPTOSIS ANTAGONIZING TRANSCRIPTION FACTOR"/>
    <property type="match status" value="1"/>
</dbReference>
<evidence type="ECO:0000313" key="9">
    <source>
        <dbReference type="Proteomes" id="UP001162541"/>
    </source>
</evidence>
<keyword evidence="2" id="KW-0175">Coiled coil</keyword>
<accession>A0A176VYN3</accession>
<dbReference type="GO" id="GO:0005730">
    <property type="term" value="C:nucleolus"/>
    <property type="evidence" value="ECO:0007669"/>
    <property type="project" value="TreeGrafter"/>
</dbReference>
<sequence>MGKSRTKKGPGPIALSGDLSDSMMEDEDSEDEEELDSDDQLISHSEDEQDMDDSGRLRMRPDISLGADYAGKRSSRKAAIGAGESDDDEDDDLENLGRKRLDDKLDALYTEGSSDEEDDALKKWQLNSGQDDELDALSREYEKLREQEVEVRETLKGEEGDNYRKGQAVQNQKALWDRALEIRISLQKSLSGANRLPKKQAKVALSENKDVREAYSRLASSAALTLNCLVDLETAMIESNSGIEEMYSSTANGNGKRNARRDPEEGNGSGGADDDWENVDTVYSRIAPFRDNALDRWQRKVQLTTGVVSKGKLRAFNQSISQQISTAMRDTSRLLDGMRLKRSSLRVLGECADTEDHKAATDNAVEEVKEEEMNQETFDDSEFYQNLLHEFLESSDPMGQAGRDLIALKRRTKNRKVVDRRASKGRKIRYNVHEPLLNFMAPSPMLLPPMTDKLFANVFGQRKTEVSVAS</sequence>
<reference evidence="7 8" key="1">
    <citation type="submission" date="2016-03" db="EMBL/GenBank/DDBJ databases">
        <title>Mechanisms controlling the formation of the plant cell surface in tip-growing cells are functionally conserved among land plants.</title>
        <authorList>
            <person name="Honkanen S."/>
            <person name="Jones V.A."/>
            <person name="Morieri G."/>
            <person name="Champion C."/>
            <person name="Hetherington A.J."/>
            <person name="Kelly S."/>
            <person name="Saint-Marcoux D."/>
            <person name="Proust H."/>
            <person name="Prescott H."/>
            <person name="Dolan L."/>
        </authorList>
    </citation>
    <scope>NUCLEOTIDE SEQUENCE [LARGE SCALE GENOMIC DNA]</scope>
    <source>
        <strain evidence="8">cv. Tak-1 and cv. Tak-2</strain>
        <tissue evidence="7">Whole gametophyte</tissue>
    </source>
</reference>